<evidence type="ECO:0000313" key="9">
    <source>
        <dbReference type="EMBL" id="APB35137.1"/>
    </source>
</evidence>
<keyword evidence="3 7" id="KW-0349">Heme</keyword>
<dbReference type="PROSITE" id="PS51007">
    <property type="entry name" value="CYTC"/>
    <property type="match status" value="1"/>
</dbReference>
<keyword evidence="10" id="KW-1185">Reference proteome</keyword>
<gene>
    <name evidence="9" type="primary">psbV-2</name>
    <name evidence="9" type="ORF">GlitD10_2794</name>
</gene>
<proteinExistence type="predicted"/>
<organism evidence="9 10">
    <name type="scientific">Gloeomargarita lithophora Alchichica-D10</name>
    <dbReference type="NCBI Taxonomy" id="1188229"/>
    <lineage>
        <taxon>Bacteria</taxon>
        <taxon>Bacillati</taxon>
        <taxon>Cyanobacteriota</taxon>
        <taxon>Cyanophyceae</taxon>
        <taxon>Gloeomargaritales</taxon>
        <taxon>Gloeomargaritaceae</taxon>
        <taxon>Gloeomargarita</taxon>
    </lineage>
</organism>
<dbReference type="KEGG" id="glt:GlitD10_2794"/>
<evidence type="ECO:0000256" key="1">
    <source>
        <dbReference type="ARBA" id="ARBA00022448"/>
    </source>
</evidence>
<keyword evidence="1" id="KW-0813">Transport</keyword>
<protein>
    <submittedName>
        <fullName evidence="9">Cytochrome c-550-like protein</fullName>
    </submittedName>
</protein>
<dbReference type="EMBL" id="CP017675">
    <property type="protein sequence ID" value="APB35137.1"/>
    <property type="molecule type" value="Genomic_DNA"/>
</dbReference>
<dbReference type="Pfam" id="PF14495">
    <property type="entry name" value="Cytochrom_C550"/>
    <property type="match status" value="1"/>
</dbReference>
<dbReference type="InterPro" id="IPR036909">
    <property type="entry name" value="Cyt_c-like_dom_sf"/>
</dbReference>
<dbReference type="RefSeq" id="WP_071455474.1">
    <property type="nucleotide sequence ID" value="NZ_CP017675.1"/>
</dbReference>
<evidence type="ECO:0000256" key="5">
    <source>
        <dbReference type="ARBA" id="ARBA00022982"/>
    </source>
</evidence>
<evidence type="ECO:0000256" key="3">
    <source>
        <dbReference type="ARBA" id="ARBA00022617"/>
    </source>
</evidence>
<keyword evidence="4 7" id="KW-0479">Metal-binding</keyword>
<keyword evidence="2" id="KW-0602">Photosynthesis</keyword>
<dbReference type="GO" id="GO:0015979">
    <property type="term" value="P:photosynthesis"/>
    <property type="evidence" value="ECO:0007669"/>
    <property type="project" value="UniProtKB-KW"/>
</dbReference>
<evidence type="ECO:0000313" key="10">
    <source>
        <dbReference type="Proteomes" id="UP000180235"/>
    </source>
</evidence>
<dbReference type="InterPro" id="IPR009056">
    <property type="entry name" value="Cyt_c-like_dom"/>
</dbReference>
<dbReference type="GO" id="GO:0046872">
    <property type="term" value="F:metal ion binding"/>
    <property type="evidence" value="ECO:0007669"/>
    <property type="project" value="UniProtKB-KW"/>
</dbReference>
<dbReference type="OrthoDB" id="486949at2"/>
<evidence type="ECO:0000256" key="7">
    <source>
        <dbReference type="PROSITE-ProRule" id="PRU00433"/>
    </source>
</evidence>
<dbReference type="AlphaFoldDB" id="A0A1J0AGR1"/>
<keyword evidence="5" id="KW-0249">Electron transport</keyword>
<dbReference type="SUPFAM" id="SSF46626">
    <property type="entry name" value="Cytochrome c"/>
    <property type="match status" value="1"/>
</dbReference>
<accession>A0A1J0AGR1</accession>
<dbReference type="GO" id="GO:0009055">
    <property type="term" value="F:electron transfer activity"/>
    <property type="evidence" value="ECO:0007669"/>
    <property type="project" value="InterPro"/>
</dbReference>
<evidence type="ECO:0000259" key="8">
    <source>
        <dbReference type="PROSITE" id="PS51007"/>
    </source>
</evidence>
<reference evidence="9 10" key="1">
    <citation type="submission" date="2016-10" db="EMBL/GenBank/DDBJ databases">
        <title>Description of Gloeomargarita lithophora gen. nov., sp. nov., a thylakoid-bearing basal-branching cyanobacterium with intracellular carbonates, and proposal for Gloeomargaritales ord. nov.</title>
        <authorList>
            <person name="Moreira D."/>
            <person name="Tavera R."/>
            <person name="Benzerara K."/>
            <person name="Skouri-Panet F."/>
            <person name="Couradeau E."/>
            <person name="Gerard E."/>
            <person name="Loussert C."/>
            <person name="Novelo E."/>
            <person name="Zivanovic Y."/>
            <person name="Lopez-Garcia P."/>
        </authorList>
    </citation>
    <scope>NUCLEOTIDE SEQUENCE [LARGE SCALE GENOMIC DNA]</scope>
    <source>
        <strain evidence="9 10">D10</strain>
    </source>
</reference>
<evidence type="ECO:0000256" key="4">
    <source>
        <dbReference type="ARBA" id="ARBA00022723"/>
    </source>
</evidence>
<dbReference type="Gene3D" id="1.10.760.10">
    <property type="entry name" value="Cytochrome c-like domain"/>
    <property type="match status" value="1"/>
</dbReference>
<evidence type="ECO:0000256" key="2">
    <source>
        <dbReference type="ARBA" id="ARBA00022531"/>
    </source>
</evidence>
<dbReference type="STRING" id="1188229.GlitD10_2794"/>
<feature type="domain" description="Cytochrome c" evidence="8">
    <location>
        <begin position="49"/>
        <end position="140"/>
    </location>
</feature>
<sequence length="151" mass="16507">MLGWVVWTWFTPPALADRIDPYVSRYLKVTQPVPIKGDDGGAQQSFTALDLSAGKQLFENNCINCHVGGATLPNPRVSLSLADLRGASPPRDNINALVRFTRLPQNYDGTEDSYICRELSPQAATDQELAQLSAFILQAAKVAPGWGTKDF</sequence>
<evidence type="ECO:0000256" key="6">
    <source>
        <dbReference type="ARBA" id="ARBA00023004"/>
    </source>
</evidence>
<dbReference type="InterPro" id="IPR029490">
    <property type="entry name" value="Cytochrom_C550"/>
</dbReference>
<keyword evidence="6 7" id="KW-0408">Iron</keyword>
<dbReference type="GO" id="GO:0020037">
    <property type="term" value="F:heme binding"/>
    <property type="evidence" value="ECO:0007669"/>
    <property type="project" value="InterPro"/>
</dbReference>
<name>A0A1J0AGR1_9CYAN</name>
<dbReference type="Proteomes" id="UP000180235">
    <property type="component" value="Chromosome"/>
</dbReference>
<dbReference type="NCBIfam" id="TIGR03046">
    <property type="entry name" value="PS_II_psbV2"/>
    <property type="match status" value="1"/>
</dbReference>